<gene>
    <name evidence="1" type="ORF">CHT91_02935</name>
</gene>
<sequence>MADGYTLTIGGQSWTLAPAEQVVEKAPAKIFRRAARIAESGDDMDLGQIEVMFSLLAVAAPTEAIDALEELPMVEVAERFRQWMEYKPDDGDGEPSESLGK</sequence>
<dbReference type="AlphaFoldDB" id="A0A3E2DNI6"/>
<comment type="caution">
    <text evidence="1">The sequence shown here is derived from an EMBL/GenBank/DDBJ whole genome shotgun (WGS) entry which is preliminary data.</text>
</comment>
<proteinExistence type="predicted"/>
<evidence type="ECO:0008006" key="3">
    <source>
        <dbReference type="Google" id="ProtNLM"/>
    </source>
</evidence>
<dbReference type="RefSeq" id="WP_117188633.1">
    <property type="nucleotide sequence ID" value="NZ_NOWI01000002.1"/>
</dbReference>
<organism evidence="1 2">
    <name type="scientific">Cutibacterium avidum</name>
    <dbReference type="NCBI Taxonomy" id="33010"/>
    <lineage>
        <taxon>Bacteria</taxon>
        <taxon>Bacillati</taxon>
        <taxon>Actinomycetota</taxon>
        <taxon>Actinomycetes</taxon>
        <taxon>Propionibacteriales</taxon>
        <taxon>Propionibacteriaceae</taxon>
        <taxon>Cutibacterium</taxon>
    </lineage>
</organism>
<name>A0A3E2DNI6_9ACTN</name>
<reference evidence="1 2" key="1">
    <citation type="submission" date="2017-07" db="EMBL/GenBank/DDBJ databases">
        <authorList>
            <person name="Sun Z.S."/>
            <person name="Albrecht U."/>
            <person name="Echele G."/>
            <person name="Lee C.C."/>
        </authorList>
    </citation>
    <scope>NUCLEOTIDE SEQUENCE [LARGE SCALE GENOMIC DNA]</scope>
    <source>
        <strain evidence="1 2">P16-029</strain>
    </source>
</reference>
<protein>
    <recommendedName>
        <fullName evidence="3">Tail assembly chaperone</fullName>
    </recommendedName>
</protein>
<evidence type="ECO:0000313" key="2">
    <source>
        <dbReference type="Proteomes" id="UP000259211"/>
    </source>
</evidence>
<dbReference type="Proteomes" id="UP000259211">
    <property type="component" value="Unassembled WGS sequence"/>
</dbReference>
<accession>A0A3E2DNI6</accession>
<dbReference type="EMBL" id="NOWI01000002">
    <property type="protein sequence ID" value="RFT46513.1"/>
    <property type="molecule type" value="Genomic_DNA"/>
</dbReference>
<evidence type="ECO:0000313" key="1">
    <source>
        <dbReference type="EMBL" id="RFT46513.1"/>
    </source>
</evidence>